<protein>
    <submittedName>
        <fullName evidence="1">Uncharacterized protein</fullName>
    </submittedName>
</protein>
<organism evidence="1 2">
    <name type="scientific">Chryseosolibacter histidini</name>
    <dbReference type="NCBI Taxonomy" id="2782349"/>
    <lineage>
        <taxon>Bacteria</taxon>
        <taxon>Pseudomonadati</taxon>
        <taxon>Bacteroidota</taxon>
        <taxon>Cytophagia</taxon>
        <taxon>Cytophagales</taxon>
        <taxon>Chryseotaleaceae</taxon>
        <taxon>Chryseosolibacter</taxon>
    </lineage>
</organism>
<dbReference type="RefSeq" id="WP_254167463.1">
    <property type="nucleotide sequence ID" value="NZ_JAHESF010000026.1"/>
</dbReference>
<comment type="caution">
    <text evidence="1">The sequence shown here is derived from an EMBL/GenBank/DDBJ whole genome shotgun (WGS) entry which is preliminary data.</text>
</comment>
<accession>A0AAP2DS81</accession>
<dbReference type="AlphaFoldDB" id="A0AAP2DS81"/>
<sequence>MERLGTMNFQAQDKADVFLVAEVWANGISMSDESLLNIEDAQFESDHAWVTGKVPKFKDVHVDGDNSIISAWFKGEHFEKSFCITVYLEYEEVEQLIEVAPDQEANENQEQPKEVYL</sequence>
<name>A0AAP2DS81_9BACT</name>
<reference evidence="1 2" key="1">
    <citation type="submission" date="2021-05" db="EMBL/GenBank/DDBJ databases">
        <title>A Polyphasic approach of four new species of the genus Ohtaekwangia: Ohtaekwangia histidinii sp. nov., Ohtaekwangia cretensis sp. nov., Ohtaekwangia indiensis sp. nov., Ohtaekwangia reichenbachii sp. nov. from diverse environment.</title>
        <authorList>
            <person name="Octaviana S."/>
        </authorList>
    </citation>
    <scope>NUCLEOTIDE SEQUENCE [LARGE SCALE GENOMIC DNA]</scope>
    <source>
        <strain evidence="1 2">PWU4</strain>
    </source>
</reference>
<proteinExistence type="predicted"/>
<dbReference type="Proteomes" id="UP001319200">
    <property type="component" value="Unassembled WGS sequence"/>
</dbReference>
<dbReference type="EMBL" id="JAHESF010000026">
    <property type="protein sequence ID" value="MBT1699479.1"/>
    <property type="molecule type" value="Genomic_DNA"/>
</dbReference>
<keyword evidence="2" id="KW-1185">Reference proteome</keyword>
<gene>
    <name evidence="1" type="ORF">KK083_21455</name>
</gene>
<evidence type="ECO:0000313" key="1">
    <source>
        <dbReference type="EMBL" id="MBT1699479.1"/>
    </source>
</evidence>
<evidence type="ECO:0000313" key="2">
    <source>
        <dbReference type="Proteomes" id="UP001319200"/>
    </source>
</evidence>